<evidence type="ECO:0000256" key="3">
    <source>
        <dbReference type="ARBA" id="ARBA00023163"/>
    </source>
</evidence>
<dbReference type="Proteomes" id="UP001182556">
    <property type="component" value="Unassembled WGS sequence"/>
</dbReference>
<evidence type="ECO:0000313" key="8">
    <source>
        <dbReference type="Proteomes" id="UP001182556"/>
    </source>
</evidence>
<keyword evidence="8" id="KW-1185">Reference proteome</keyword>
<sequence length="385" mass="42803">MSSPNAHASSSRDPTKHKKKSKSKDKDGHKHKHKHRDHDKSSRDKSSSSSSSSSKSSPFEHRTTRMRLSIPPKYALDWLSGVREVLDGMLMRYVPQLEGVLLAHWDHKFCDDTVKIIDECPYGVGEVEFKTIVWAPKVGQKLYGTHSLSSPSHLSLLFARTFNVSIPLQHIPQDLYKFEHTDLPEEEDDSDSEDEDAMDAVEEVGRWRNVQTGKLVGEEGIKGIEFTVIGMRVDNNILSLTGSLLADPTKPPPPPSPVVPVRAPSPSPSLSPEPEPSRPVKQPRINKAAPPAAAAAAQPEAIDTIDERFLSARELKKRRKDEEKRKRDARKARKEERTIEAVEEVGAEALVHVQGVVPELESAGAKRKAEDDDGEGKKKRKVTDA</sequence>
<feature type="compositionally biased region" description="Low complexity" evidence="5">
    <location>
        <begin position="47"/>
        <end position="57"/>
    </location>
</feature>
<comment type="subcellular location">
    <subcellularLocation>
        <location evidence="1">Nucleus</location>
    </subcellularLocation>
</comment>
<evidence type="ECO:0000256" key="2">
    <source>
        <dbReference type="ARBA" id="ARBA00022478"/>
    </source>
</evidence>
<gene>
    <name evidence="7" type="ORF">DB88DRAFT_480527</name>
</gene>
<comment type="caution">
    <text evidence="7">The sequence shown here is derived from an EMBL/GenBank/DDBJ whole genome shotgun (WGS) entry which is preliminary data.</text>
</comment>
<reference evidence="7" key="1">
    <citation type="submission" date="2023-02" db="EMBL/GenBank/DDBJ databases">
        <title>Identification and recombinant expression of a fungal hydrolase from Papiliotrema laurentii that hydrolyzes apple cutin and clears colloidal polyester polyurethane.</title>
        <authorList>
            <consortium name="DOE Joint Genome Institute"/>
            <person name="Roman V.A."/>
            <person name="Bojanowski C."/>
            <person name="Crable B.R."/>
            <person name="Wagner D.N."/>
            <person name="Hung C.S."/>
            <person name="Nadeau L.J."/>
            <person name="Schratz L."/>
            <person name="Haridas S."/>
            <person name="Pangilinan J."/>
            <person name="Lipzen A."/>
            <person name="Na H."/>
            <person name="Yan M."/>
            <person name="Ng V."/>
            <person name="Grigoriev I.V."/>
            <person name="Spatafora J.W."/>
            <person name="Barlow D."/>
            <person name="Biffinger J."/>
            <person name="Kelley-Loughnane N."/>
            <person name="Varaljay V.A."/>
            <person name="Crookes-Goodson W.J."/>
        </authorList>
    </citation>
    <scope>NUCLEOTIDE SEQUENCE</scope>
    <source>
        <strain evidence="7">5307AH</strain>
    </source>
</reference>
<keyword evidence="2" id="KW-0240">DNA-directed RNA polymerase</keyword>
<dbReference type="GO" id="GO:0006352">
    <property type="term" value="P:DNA-templated transcription initiation"/>
    <property type="evidence" value="ECO:0007669"/>
    <property type="project" value="InterPro"/>
</dbReference>
<organism evidence="7 8">
    <name type="scientific">Papiliotrema laurentii</name>
    <name type="common">Cryptococcus laurentii</name>
    <dbReference type="NCBI Taxonomy" id="5418"/>
    <lineage>
        <taxon>Eukaryota</taxon>
        <taxon>Fungi</taxon>
        <taxon>Dikarya</taxon>
        <taxon>Basidiomycota</taxon>
        <taxon>Agaricomycotina</taxon>
        <taxon>Tremellomycetes</taxon>
        <taxon>Tremellales</taxon>
        <taxon>Rhynchogastremaceae</taxon>
        <taxon>Papiliotrema</taxon>
    </lineage>
</organism>
<name>A0AAD9FTJ7_PAPLA</name>
<protein>
    <recommendedName>
        <fullName evidence="6">RPA43 OB domain-containing protein</fullName>
    </recommendedName>
</protein>
<feature type="compositionally biased region" description="Polar residues" evidence="5">
    <location>
        <begin position="1"/>
        <end position="12"/>
    </location>
</feature>
<dbReference type="GO" id="GO:0006362">
    <property type="term" value="P:transcription elongation by RNA polymerase I"/>
    <property type="evidence" value="ECO:0007669"/>
    <property type="project" value="TreeGrafter"/>
</dbReference>
<dbReference type="AlphaFoldDB" id="A0AAD9FTJ7"/>
<feature type="compositionally biased region" description="Low complexity" evidence="5">
    <location>
        <begin position="288"/>
        <end position="301"/>
    </location>
</feature>
<dbReference type="EMBL" id="JAODAN010000002">
    <property type="protein sequence ID" value="KAK1926056.1"/>
    <property type="molecule type" value="Genomic_DNA"/>
</dbReference>
<evidence type="ECO:0000256" key="1">
    <source>
        <dbReference type="ARBA" id="ARBA00004123"/>
    </source>
</evidence>
<keyword evidence="4" id="KW-0539">Nucleus</keyword>
<dbReference type="InterPro" id="IPR036898">
    <property type="entry name" value="RNA_pol_Rpb7-like_N_sf"/>
</dbReference>
<feature type="compositionally biased region" description="Basic residues" evidence="5">
    <location>
        <begin position="15"/>
        <end position="37"/>
    </location>
</feature>
<feature type="region of interest" description="Disordered" evidence="5">
    <location>
        <begin position="355"/>
        <end position="385"/>
    </location>
</feature>
<dbReference type="PANTHER" id="PTHR12709">
    <property type="entry name" value="DNA-DIRECTED RNA POLYMERASE II, III"/>
    <property type="match status" value="1"/>
</dbReference>
<feature type="region of interest" description="Disordered" evidence="5">
    <location>
        <begin position="1"/>
        <end position="64"/>
    </location>
</feature>
<feature type="compositionally biased region" description="Pro residues" evidence="5">
    <location>
        <begin position="249"/>
        <end position="274"/>
    </location>
</feature>
<evidence type="ECO:0000313" key="7">
    <source>
        <dbReference type="EMBL" id="KAK1926056.1"/>
    </source>
</evidence>
<accession>A0AAD9FTJ7</accession>
<dbReference type="InterPro" id="IPR045113">
    <property type="entry name" value="Rpb7-like"/>
</dbReference>
<proteinExistence type="predicted"/>
<dbReference type="CDD" id="cd04328">
    <property type="entry name" value="RNAP_I_Rpa43_N"/>
    <property type="match status" value="1"/>
</dbReference>
<feature type="region of interest" description="Disordered" evidence="5">
    <location>
        <begin position="244"/>
        <end position="338"/>
    </location>
</feature>
<keyword evidence="3" id="KW-0804">Transcription</keyword>
<dbReference type="PANTHER" id="PTHR12709:SF5">
    <property type="entry name" value="DNA-DIRECTED RNA POLYMERASE I SUBUNIT RPA43"/>
    <property type="match status" value="1"/>
</dbReference>
<dbReference type="Gene3D" id="2.40.50.1060">
    <property type="match status" value="1"/>
</dbReference>
<feature type="compositionally biased region" description="Basic and acidic residues" evidence="5">
    <location>
        <begin position="305"/>
        <end position="326"/>
    </location>
</feature>
<dbReference type="Gene3D" id="3.30.1490.120">
    <property type="entry name" value="RNA polymerase Rpb7-like, N-terminal domain"/>
    <property type="match status" value="1"/>
</dbReference>
<dbReference type="GO" id="GO:0005736">
    <property type="term" value="C:RNA polymerase I complex"/>
    <property type="evidence" value="ECO:0007669"/>
    <property type="project" value="TreeGrafter"/>
</dbReference>
<dbReference type="Pfam" id="PF17875">
    <property type="entry name" value="RPA43_OB"/>
    <property type="match status" value="1"/>
</dbReference>
<dbReference type="InterPro" id="IPR041901">
    <property type="entry name" value="RNAP_I_Rpa43_N"/>
</dbReference>
<dbReference type="InterPro" id="IPR041178">
    <property type="entry name" value="RPA43_OB"/>
</dbReference>
<evidence type="ECO:0000256" key="4">
    <source>
        <dbReference type="ARBA" id="ARBA00023242"/>
    </source>
</evidence>
<feature type="domain" description="RPA43 OB" evidence="6">
    <location>
        <begin position="136"/>
        <end position="245"/>
    </location>
</feature>
<evidence type="ECO:0000259" key="6">
    <source>
        <dbReference type="Pfam" id="PF17875"/>
    </source>
</evidence>
<evidence type="ECO:0000256" key="5">
    <source>
        <dbReference type="SAM" id="MobiDB-lite"/>
    </source>
</evidence>